<feature type="signal peptide" evidence="2">
    <location>
        <begin position="1"/>
        <end position="22"/>
    </location>
</feature>
<keyword evidence="2" id="KW-0732">Signal</keyword>
<evidence type="ECO:0000256" key="2">
    <source>
        <dbReference type="SAM" id="SignalP"/>
    </source>
</evidence>
<dbReference type="PROSITE" id="PS50222">
    <property type="entry name" value="EF_HAND_2"/>
    <property type="match status" value="1"/>
</dbReference>
<feature type="region of interest" description="Disordered" evidence="1">
    <location>
        <begin position="83"/>
        <end position="110"/>
    </location>
</feature>
<evidence type="ECO:0000313" key="5">
    <source>
        <dbReference type="Proteomes" id="UP000245081"/>
    </source>
</evidence>
<dbReference type="Pfam" id="PF13202">
    <property type="entry name" value="EF-hand_5"/>
    <property type="match status" value="2"/>
</dbReference>
<organism evidence="4 5">
    <name type="scientific">Novimethylophilus kurashikiensis</name>
    <dbReference type="NCBI Taxonomy" id="1825523"/>
    <lineage>
        <taxon>Bacteria</taxon>
        <taxon>Pseudomonadati</taxon>
        <taxon>Pseudomonadota</taxon>
        <taxon>Betaproteobacteria</taxon>
        <taxon>Nitrosomonadales</taxon>
        <taxon>Methylophilaceae</taxon>
        <taxon>Novimethylophilus</taxon>
    </lineage>
</organism>
<proteinExistence type="predicted"/>
<dbReference type="SUPFAM" id="SSF47473">
    <property type="entry name" value="EF-hand"/>
    <property type="match status" value="1"/>
</dbReference>
<dbReference type="CDD" id="cd00051">
    <property type="entry name" value="EFh"/>
    <property type="match status" value="1"/>
</dbReference>
<name>A0A2R5FFB1_9PROT</name>
<evidence type="ECO:0000259" key="3">
    <source>
        <dbReference type="PROSITE" id="PS50222"/>
    </source>
</evidence>
<evidence type="ECO:0000313" key="4">
    <source>
        <dbReference type="EMBL" id="GBG15978.1"/>
    </source>
</evidence>
<dbReference type="Proteomes" id="UP000245081">
    <property type="component" value="Unassembled WGS sequence"/>
</dbReference>
<dbReference type="PROSITE" id="PS00018">
    <property type="entry name" value="EF_HAND_1"/>
    <property type="match status" value="1"/>
</dbReference>
<dbReference type="InterPro" id="IPR002048">
    <property type="entry name" value="EF_hand_dom"/>
</dbReference>
<dbReference type="InterPro" id="IPR018247">
    <property type="entry name" value="EF_Hand_1_Ca_BS"/>
</dbReference>
<dbReference type="SMART" id="SM00054">
    <property type="entry name" value="EFh"/>
    <property type="match status" value="2"/>
</dbReference>
<comment type="caution">
    <text evidence="4">The sequence shown here is derived from an EMBL/GenBank/DDBJ whole genome shotgun (WGS) entry which is preliminary data.</text>
</comment>
<dbReference type="AlphaFoldDB" id="A0A2R5FFB1"/>
<sequence>MNKLIGFCAASLLAVISMNVNAADPEPPMGHGRMLEQADTNHDGKVSLEEFKAAHEKRVEAMFKKIDANGDGFIDKDEMRKAREAMHERMHERMEKRQGMHDQMHDTKPQ</sequence>
<dbReference type="Gene3D" id="1.10.238.10">
    <property type="entry name" value="EF-hand"/>
    <property type="match status" value="2"/>
</dbReference>
<feature type="chain" id="PRO_5015324469" description="EF-hand domain-containing protein" evidence="2">
    <location>
        <begin position="23"/>
        <end position="110"/>
    </location>
</feature>
<keyword evidence="5" id="KW-1185">Reference proteome</keyword>
<evidence type="ECO:0000256" key="1">
    <source>
        <dbReference type="SAM" id="MobiDB-lite"/>
    </source>
</evidence>
<reference evidence="4 5" key="1">
    <citation type="journal article" date="2018" name="Environ. Microbiol.">
        <title>Isolation and genomic characterization of Novimethylophilus kurashikiensis gen. nov. sp. nov., a new lanthanide-dependent methylotrophic species of Methylophilaceae.</title>
        <authorList>
            <person name="Lv H."/>
            <person name="Sahin N."/>
            <person name="Tani A."/>
        </authorList>
    </citation>
    <scope>NUCLEOTIDE SEQUENCE [LARGE SCALE GENOMIC DNA]</scope>
    <source>
        <strain evidence="4 5">La2-4</strain>
    </source>
</reference>
<dbReference type="GO" id="GO:0005509">
    <property type="term" value="F:calcium ion binding"/>
    <property type="evidence" value="ECO:0007669"/>
    <property type="project" value="InterPro"/>
</dbReference>
<protein>
    <recommendedName>
        <fullName evidence="3">EF-hand domain-containing protein</fullName>
    </recommendedName>
</protein>
<dbReference type="RefSeq" id="WP_227871563.1">
    <property type="nucleotide sequence ID" value="NZ_BDOQ01000024.1"/>
</dbReference>
<dbReference type="InterPro" id="IPR011992">
    <property type="entry name" value="EF-hand-dom_pair"/>
</dbReference>
<feature type="domain" description="EF-hand" evidence="3">
    <location>
        <begin position="54"/>
        <end position="89"/>
    </location>
</feature>
<dbReference type="EMBL" id="BDOQ01000024">
    <property type="protein sequence ID" value="GBG15978.1"/>
    <property type="molecule type" value="Genomic_DNA"/>
</dbReference>
<gene>
    <name evidence="4" type="ORF">NMK_3601</name>
</gene>
<accession>A0A2R5FFB1</accession>